<dbReference type="EMBL" id="HACG01016030">
    <property type="protein sequence ID" value="CEK62895.1"/>
    <property type="molecule type" value="Transcribed_RNA"/>
</dbReference>
<dbReference type="AlphaFoldDB" id="A0A0B6Z5B2"/>
<name>A0A0B6Z5B2_9EUPU</name>
<evidence type="ECO:0000313" key="1">
    <source>
        <dbReference type="EMBL" id="CEK62895.1"/>
    </source>
</evidence>
<sequence>MPLVPNDQSSCLDLAQHLSLVPNDLSYRFNSQMPQLGCKLPNDLGLSSCRDHAQCLSLVPKDQSSFPP</sequence>
<proteinExistence type="predicted"/>
<accession>A0A0B6Z5B2</accession>
<protein>
    <submittedName>
        <fullName evidence="1">Uncharacterized protein</fullName>
    </submittedName>
</protein>
<reference evidence="1" key="1">
    <citation type="submission" date="2014-12" db="EMBL/GenBank/DDBJ databases">
        <title>Insight into the proteome of Arion vulgaris.</title>
        <authorList>
            <person name="Aradska J."/>
            <person name="Bulat T."/>
            <person name="Smidak R."/>
            <person name="Sarate P."/>
            <person name="Gangsoo J."/>
            <person name="Sialana F."/>
            <person name="Bilban M."/>
            <person name="Lubec G."/>
        </authorList>
    </citation>
    <scope>NUCLEOTIDE SEQUENCE</scope>
    <source>
        <tissue evidence="1">Skin</tissue>
    </source>
</reference>
<gene>
    <name evidence="1" type="primary">ORF46439</name>
</gene>
<organism evidence="1">
    <name type="scientific">Arion vulgaris</name>
    <dbReference type="NCBI Taxonomy" id="1028688"/>
    <lineage>
        <taxon>Eukaryota</taxon>
        <taxon>Metazoa</taxon>
        <taxon>Spiralia</taxon>
        <taxon>Lophotrochozoa</taxon>
        <taxon>Mollusca</taxon>
        <taxon>Gastropoda</taxon>
        <taxon>Heterobranchia</taxon>
        <taxon>Euthyneura</taxon>
        <taxon>Panpulmonata</taxon>
        <taxon>Eupulmonata</taxon>
        <taxon>Stylommatophora</taxon>
        <taxon>Helicina</taxon>
        <taxon>Arionoidea</taxon>
        <taxon>Arionidae</taxon>
        <taxon>Arion</taxon>
    </lineage>
</organism>